<reference evidence="1 2" key="2">
    <citation type="journal article" date="2009" name="PLoS ONE">
        <title>An integrated genetic and cytogenetic map of the cucumber genome.</title>
        <authorList>
            <person name="Ren Y."/>
            <person name="Zhang Z."/>
            <person name="Liu J."/>
            <person name="Staub J.E."/>
            <person name="Han Y."/>
            <person name="Cheng Z."/>
            <person name="Li X."/>
            <person name="Lu J."/>
            <person name="Miao H."/>
            <person name="Kang H."/>
            <person name="Xie B."/>
            <person name="Gu X."/>
            <person name="Wang X."/>
            <person name="Du Y."/>
            <person name="Jin W."/>
            <person name="Huang S."/>
        </authorList>
    </citation>
    <scope>NUCLEOTIDE SEQUENCE [LARGE SCALE GENOMIC DNA]</scope>
    <source>
        <strain evidence="2">cv. 9930</strain>
    </source>
</reference>
<gene>
    <name evidence="1" type="ORF">Csa_3G076560</name>
</gene>
<dbReference type="OrthoDB" id="610799at2759"/>
<keyword evidence="2" id="KW-1185">Reference proteome</keyword>
<protein>
    <submittedName>
        <fullName evidence="1">Uncharacterized protein</fullName>
    </submittedName>
</protein>
<dbReference type="Proteomes" id="UP000029981">
    <property type="component" value="Chromosome 3"/>
</dbReference>
<proteinExistence type="predicted"/>
<name>A0A0A0L2D8_CUCSA</name>
<reference evidence="1 2" key="3">
    <citation type="journal article" date="2010" name="BMC Genomics">
        <title>Transcriptome sequencing and comparative analysis of cucumber flowers with different sex types.</title>
        <authorList>
            <person name="Guo S."/>
            <person name="Zheng Y."/>
            <person name="Joung J.G."/>
            <person name="Liu S."/>
            <person name="Zhang Z."/>
            <person name="Crasta O.R."/>
            <person name="Sobral B.W."/>
            <person name="Xu Y."/>
            <person name="Huang S."/>
            <person name="Fei Z."/>
        </authorList>
    </citation>
    <scope>NUCLEOTIDE SEQUENCE [LARGE SCALE GENOMIC DNA]</scope>
    <source>
        <strain evidence="2">cv. 9930</strain>
    </source>
</reference>
<sequence>MGNCTSNKYLAETIVPMSDDDEEVEEMLRRRLVVKNGAQKCSASTTTELKIRITKRELEKLLCKVDVEELPVTELLSKLIDVGDTFESTHQRSWRPSLQSIPEVN</sequence>
<evidence type="ECO:0000313" key="2">
    <source>
        <dbReference type="Proteomes" id="UP000029981"/>
    </source>
</evidence>
<dbReference type="OMA" id="DTFESTH"/>
<reference evidence="1 2" key="1">
    <citation type="journal article" date="2009" name="Nat. Genet.">
        <title>The genome of the cucumber, Cucumis sativus L.</title>
        <authorList>
            <person name="Huang S."/>
            <person name="Li R."/>
            <person name="Zhang Z."/>
            <person name="Li L."/>
            <person name="Gu X."/>
            <person name="Fan W."/>
            <person name="Lucas W.J."/>
            <person name="Wang X."/>
            <person name="Xie B."/>
            <person name="Ni P."/>
            <person name="Ren Y."/>
            <person name="Zhu H."/>
            <person name="Li J."/>
            <person name="Lin K."/>
            <person name="Jin W."/>
            <person name="Fei Z."/>
            <person name="Li G."/>
            <person name="Staub J."/>
            <person name="Kilian A."/>
            <person name="van der Vossen E.A."/>
            <person name="Wu Y."/>
            <person name="Guo J."/>
            <person name="He J."/>
            <person name="Jia Z."/>
            <person name="Ren Y."/>
            <person name="Tian G."/>
            <person name="Lu Y."/>
            <person name="Ruan J."/>
            <person name="Qian W."/>
            <person name="Wang M."/>
            <person name="Huang Q."/>
            <person name="Li B."/>
            <person name="Xuan Z."/>
            <person name="Cao J."/>
            <person name="Asan"/>
            <person name="Wu Z."/>
            <person name="Zhang J."/>
            <person name="Cai Q."/>
            <person name="Bai Y."/>
            <person name="Zhao B."/>
            <person name="Han Y."/>
            <person name="Li Y."/>
            <person name="Li X."/>
            <person name="Wang S."/>
            <person name="Shi Q."/>
            <person name="Liu S."/>
            <person name="Cho W.K."/>
            <person name="Kim J.Y."/>
            <person name="Xu Y."/>
            <person name="Heller-Uszynska K."/>
            <person name="Miao H."/>
            <person name="Cheng Z."/>
            <person name="Zhang S."/>
            <person name="Wu J."/>
            <person name="Yang Y."/>
            <person name="Kang H."/>
            <person name="Li M."/>
            <person name="Liang H."/>
            <person name="Ren X."/>
            <person name="Shi Z."/>
            <person name="Wen M."/>
            <person name="Jian M."/>
            <person name="Yang H."/>
            <person name="Zhang G."/>
            <person name="Yang Z."/>
            <person name="Chen R."/>
            <person name="Liu S."/>
            <person name="Li J."/>
            <person name="Ma L."/>
            <person name="Liu H."/>
            <person name="Zhou Y."/>
            <person name="Zhao J."/>
            <person name="Fang X."/>
            <person name="Li G."/>
            <person name="Fang L."/>
            <person name="Li Y."/>
            <person name="Liu D."/>
            <person name="Zheng H."/>
            <person name="Zhang Y."/>
            <person name="Qin N."/>
            <person name="Li Z."/>
            <person name="Yang G."/>
            <person name="Yang S."/>
            <person name="Bolund L."/>
            <person name="Kristiansen K."/>
            <person name="Zheng H."/>
            <person name="Li S."/>
            <person name="Zhang X."/>
            <person name="Yang H."/>
            <person name="Wang J."/>
            <person name="Sun R."/>
            <person name="Zhang B."/>
            <person name="Jiang S."/>
            <person name="Wang J."/>
            <person name="Du Y."/>
            <person name="Li S."/>
        </authorList>
    </citation>
    <scope>NUCLEOTIDE SEQUENCE [LARGE SCALE GENOMIC DNA]</scope>
    <source>
        <strain evidence="2">cv. 9930</strain>
    </source>
</reference>
<dbReference type="PANTHER" id="PTHR33647:SF5">
    <property type="entry name" value="OS01G0793900 PROTEIN"/>
    <property type="match status" value="1"/>
</dbReference>
<dbReference type="AlphaFoldDB" id="A0A0A0L2D8"/>
<dbReference type="PANTHER" id="PTHR33647">
    <property type="entry name" value="OS01G0793900 PROTEIN"/>
    <property type="match status" value="1"/>
</dbReference>
<dbReference type="EMBL" id="CM002924">
    <property type="protein sequence ID" value="KGN56120.1"/>
    <property type="molecule type" value="Genomic_DNA"/>
</dbReference>
<dbReference type="Gramene" id="KGN56120">
    <property type="protein sequence ID" value="KGN56120"/>
    <property type="gene ID" value="Csa_3G076560"/>
</dbReference>
<evidence type="ECO:0000313" key="1">
    <source>
        <dbReference type="EMBL" id="KGN56120.1"/>
    </source>
</evidence>
<reference evidence="1 2" key="4">
    <citation type="journal article" date="2011" name="BMC Genomics">
        <title>RNA-Seq improves annotation of protein-coding genes in the cucumber genome.</title>
        <authorList>
            <person name="Li Z."/>
            <person name="Zhang Z."/>
            <person name="Yan P."/>
            <person name="Huang S."/>
            <person name="Fei Z."/>
            <person name="Lin K."/>
        </authorList>
    </citation>
    <scope>NUCLEOTIDE SEQUENCE [LARGE SCALE GENOMIC DNA]</scope>
    <source>
        <strain evidence="2">cv. 9930</strain>
    </source>
</reference>
<accession>A0A0A0L2D8</accession>
<organism evidence="1 2">
    <name type="scientific">Cucumis sativus</name>
    <name type="common">Cucumber</name>
    <dbReference type="NCBI Taxonomy" id="3659"/>
    <lineage>
        <taxon>Eukaryota</taxon>
        <taxon>Viridiplantae</taxon>
        <taxon>Streptophyta</taxon>
        <taxon>Embryophyta</taxon>
        <taxon>Tracheophyta</taxon>
        <taxon>Spermatophyta</taxon>
        <taxon>Magnoliopsida</taxon>
        <taxon>eudicotyledons</taxon>
        <taxon>Gunneridae</taxon>
        <taxon>Pentapetalae</taxon>
        <taxon>rosids</taxon>
        <taxon>fabids</taxon>
        <taxon>Cucurbitales</taxon>
        <taxon>Cucurbitaceae</taxon>
        <taxon>Benincaseae</taxon>
        <taxon>Cucumis</taxon>
    </lineage>
</organism>
<dbReference type="STRING" id="3659.A0A0A0L2D8"/>